<dbReference type="Pfam" id="PF00909">
    <property type="entry name" value="Ammonium_transp"/>
    <property type="match status" value="1"/>
</dbReference>
<feature type="transmembrane region" description="Helical" evidence="8">
    <location>
        <begin position="244"/>
        <end position="266"/>
    </location>
</feature>
<dbReference type="InterPro" id="IPR029020">
    <property type="entry name" value="Ammonium/urea_transptr"/>
</dbReference>
<accession>A0A0D2U6F1</accession>
<sequence>MSSSASPTLPPEPAAPVYINALMFNTVGYLFSGMLIFLMQLGFALLEAGAVRAANATNITLKNTLNAALGMVCYWVSGFGLSYGGGNKFIGSSAFFLLDLESLGFTEAFAFCQLMFALTSSTIMSGSMAERTNLVSYCFAVIMLILFVYPVVVHWCWSDWGWLSQMGYIDHAGSSVVHATGGCAALLGALMVGPRIGRFGSSGQPMSLPGHSTVLVAQGALLLWVGFFAFNICSGNDFTQATILGHIAITTTLSGAFAALAVLLAVKAMQRRWSLLIALNAVLAGLVAICSGCATVPHWAAVIIGAFAGLQLLLTSHLMVRFKIDDPLDAIAVHLGGGIVGTIGSGLFAREEGLVFTVWCFDQHGFCRRLRSFAPSLVFIRQQGDFSQLGIQLLGILCVCSWTCAWSFLVFFALRRAGMLRVSEKAELEGLDVYTHREPSYPEFMGMRRDPDELAMRPTLFPLAEARDLNA</sequence>
<comment type="subcellular location">
    <subcellularLocation>
        <location evidence="8">Cell membrane</location>
        <topology evidence="8">Multi-pass membrane protein</topology>
    </subcellularLocation>
    <subcellularLocation>
        <location evidence="1">Membrane</location>
        <topology evidence="1">Multi-pass membrane protein</topology>
    </subcellularLocation>
</comment>
<dbReference type="PANTHER" id="PTHR11730">
    <property type="entry name" value="AMMONIUM TRANSPORTER"/>
    <property type="match status" value="1"/>
</dbReference>
<feature type="transmembrane region" description="Helical" evidence="8">
    <location>
        <begin position="103"/>
        <end position="122"/>
    </location>
</feature>
<dbReference type="OrthoDB" id="534912at2759"/>
<dbReference type="NCBIfam" id="TIGR00836">
    <property type="entry name" value="amt"/>
    <property type="match status" value="1"/>
</dbReference>
<gene>
    <name evidence="10" type="ORF">CAOG_001985</name>
</gene>
<organism evidence="10 11">
    <name type="scientific">Capsaspora owczarzaki (strain ATCC 30864)</name>
    <dbReference type="NCBI Taxonomy" id="595528"/>
    <lineage>
        <taxon>Eukaryota</taxon>
        <taxon>Filasterea</taxon>
        <taxon>Capsaspora</taxon>
    </lineage>
</organism>
<keyword evidence="4 8" id="KW-0812">Transmembrane</keyword>
<dbReference type="Gene3D" id="1.10.3430.10">
    <property type="entry name" value="Ammonium transporter AmtB like domains"/>
    <property type="match status" value="1"/>
</dbReference>
<dbReference type="AlphaFoldDB" id="A0A0D2U6F1"/>
<evidence type="ECO:0000256" key="6">
    <source>
        <dbReference type="ARBA" id="ARBA00023136"/>
    </source>
</evidence>
<dbReference type="STRING" id="595528.A0A0D2U6F1"/>
<feature type="transmembrane region" description="Helical" evidence="8">
    <location>
        <begin position="300"/>
        <end position="319"/>
    </location>
</feature>
<feature type="transmembrane region" description="Helical" evidence="8">
    <location>
        <begin position="273"/>
        <end position="294"/>
    </location>
</feature>
<evidence type="ECO:0000256" key="3">
    <source>
        <dbReference type="ARBA" id="ARBA00022448"/>
    </source>
</evidence>
<dbReference type="InParanoid" id="A0A0D2U6F1"/>
<proteinExistence type="inferred from homology"/>
<feature type="transmembrane region" description="Helical" evidence="8">
    <location>
        <begin position="331"/>
        <end position="349"/>
    </location>
</feature>
<feature type="transmembrane region" description="Helical" evidence="8">
    <location>
        <begin position="134"/>
        <end position="152"/>
    </location>
</feature>
<feature type="transmembrane region" description="Helical" evidence="8">
    <location>
        <begin position="391"/>
        <end position="414"/>
    </location>
</feature>
<evidence type="ECO:0000256" key="4">
    <source>
        <dbReference type="ARBA" id="ARBA00022692"/>
    </source>
</evidence>
<dbReference type="PhylomeDB" id="A0A0D2U6F1"/>
<evidence type="ECO:0000259" key="9">
    <source>
        <dbReference type="Pfam" id="PF00909"/>
    </source>
</evidence>
<evidence type="ECO:0000256" key="5">
    <source>
        <dbReference type="ARBA" id="ARBA00022989"/>
    </source>
</evidence>
<evidence type="ECO:0000256" key="2">
    <source>
        <dbReference type="ARBA" id="ARBA00005887"/>
    </source>
</evidence>
<keyword evidence="7 8" id="KW-0924">Ammonia transport</keyword>
<comment type="similarity">
    <text evidence="2 8">Belongs to the ammonia transporter channel (TC 1.A.11.2) family.</text>
</comment>
<keyword evidence="11" id="KW-1185">Reference proteome</keyword>
<reference evidence="11" key="1">
    <citation type="submission" date="2011-02" db="EMBL/GenBank/DDBJ databases">
        <title>The Genome Sequence of Capsaspora owczarzaki ATCC 30864.</title>
        <authorList>
            <person name="Russ C."/>
            <person name="Cuomo C."/>
            <person name="Burger G."/>
            <person name="Gray M.W."/>
            <person name="Holland P.W.H."/>
            <person name="King N."/>
            <person name="Lang F.B.F."/>
            <person name="Roger A.J."/>
            <person name="Ruiz-Trillo I."/>
            <person name="Young S.K."/>
            <person name="Zeng Q."/>
            <person name="Gargeya S."/>
            <person name="Alvarado L."/>
            <person name="Berlin A."/>
            <person name="Chapman S.B."/>
            <person name="Chen Z."/>
            <person name="Freedman E."/>
            <person name="Gellesch M."/>
            <person name="Goldberg J."/>
            <person name="Griggs A."/>
            <person name="Gujja S."/>
            <person name="Heilman E."/>
            <person name="Heiman D."/>
            <person name="Howarth C."/>
            <person name="Mehta T."/>
            <person name="Neiman D."/>
            <person name="Pearson M."/>
            <person name="Roberts A."/>
            <person name="Saif S."/>
            <person name="Shea T."/>
            <person name="Shenoy N."/>
            <person name="Sisk P."/>
            <person name="Stolte C."/>
            <person name="Sykes S."/>
            <person name="White J."/>
            <person name="Yandava C."/>
            <person name="Haas B."/>
            <person name="Nusbaum C."/>
            <person name="Birren B."/>
        </authorList>
    </citation>
    <scope>NUCLEOTIDE SEQUENCE</scope>
    <source>
        <strain evidence="11">ATCC 30864</strain>
    </source>
</reference>
<feature type="domain" description="Ammonium transporter AmtB-like" evidence="9">
    <location>
        <begin position="29"/>
        <end position="441"/>
    </location>
</feature>
<keyword evidence="5 8" id="KW-1133">Transmembrane helix</keyword>
<dbReference type="InterPro" id="IPR024041">
    <property type="entry name" value="NH4_transpt_AmtB-like_dom"/>
</dbReference>
<dbReference type="SUPFAM" id="SSF111352">
    <property type="entry name" value="Ammonium transporter"/>
    <property type="match status" value="1"/>
</dbReference>
<evidence type="ECO:0000256" key="1">
    <source>
        <dbReference type="ARBA" id="ARBA00004141"/>
    </source>
</evidence>
<dbReference type="GO" id="GO:0005886">
    <property type="term" value="C:plasma membrane"/>
    <property type="evidence" value="ECO:0007669"/>
    <property type="project" value="UniProtKB-SubCell"/>
</dbReference>
<dbReference type="InterPro" id="IPR001905">
    <property type="entry name" value="Ammonium_transpt"/>
</dbReference>
<feature type="transmembrane region" description="Helical" evidence="8">
    <location>
        <begin position="172"/>
        <end position="192"/>
    </location>
</feature>
<keyword evidence="3 8" id="KW-0813">Transport</keyword>
<protein>
    <recommendedName>
        <fullName evidence="8">Ammonium transporter</fullName>
    </recommendedName>
</protein>
<evidence type="ECO:0000256" key="8">
    <source>
        <dbReference type="RuleBase" id="RU362002"/>
    </source>
</evidence>
<feature type="transmembrane region" description="Helical" evidence="8">
    <location>
        <begin position="213"/>
        <end position="232"/>
    </location>
</feature>
<dbReference type="GO" id="GO:0097272">
    <property type="term" value="P:ammonium homeostasis"/>
    <property type="evidence" value="ECO:0007669"/>
    <property type="project" value="TreeGrafter"/>
</dbReference>
<evidence type="ECO:0000313" key="11">
    <source>
        <dbReference type="Proteomes" id="UP000008743"/>
    </source>
</evidence>
<feature type="transmembrane region" description="Helical" evidence="8">
    <location>
        <begin position="29"/>
        <end position="51"/>
    </location>
</feature>
<evidence type="ECO:0000313" key="10">
    <source>
        <dbReference type="EMBL" id="KJE90721.1"/>
    </source>
</evidence>
<name>A0A0D2U6F1_CAPO3</name>
<keyword evidence="6 8" id="KW-0472">Membrane</keyword>
<dbReference type="GO" id="GO:0008519">
    <property type="term" value="F:ammonium channel activity"/>
    <property type="evidence" value="ECO:0007669"/>
    <property type="project" value="InterPro"/>
</dbReference>
<evidence type="ECO:0000256" key="7">
    <source>
        <dbReference type="ARBA" id="ARBA00023177"/>
    </source>
</evidence>
<dbReference type="Proteomes" id="UP000008743">
    <property type="component" value="Unassembled WGS sequence"/>
</dbReference>
<dbReference type="PANTHER" id="PTHR11730:SF6">
    <property type="entry name" value="AMMONIUM TRANSPORTER"/>
    <property type="match status" value="1"/>
</dbReference>
<dbReference type="EMBL" id="KE346361">
    <property type="protein sequence ID" value="KJE90721.1"/>
    <property type="molecule type" value="Genomic_DNA"/>
</dbReference>
<feature type="transmembrane region" description="Helical" evidence="8">
    <location>
        <begin position="63"/>
        <end position="83"/>
    </location>
</feature>